<dbReference type="InterPro" id="IPR035979">
    <property type="entry name" value="RBD_domain_sf"/>
</dbReference>
<dbReference type="EMBL" id="JBJKFK010007038">
    <property type="protein sequence ID" value="KAL3307569.1"/>
    <property type="molecule type" value="Genomic_DNA"/>
</dbReference>
<accession>A0ABD2PK34</accession>
<evidence type="ECO:0000313" key="2">
    <source>
        <dbReference type="Proteomes" id="UP001626550"/>
    </source>
</evidence>
<gene>
    <name evidence="1" type="ORF">Ciccas_013913</name>
</gene>
<sequence>MITYHLRFPKELTKQDSVEVLQKLEGYRSLYYLYDKYNGTAKGYAFAKFEKPLSAWPTKMKEYDVSWSIAKDKRRKKNRPCSGGGL</sequence>
<reference evidence="1 2" key="1">
    <citation type="submission" date="2024-11" db="EMBL/GenBank/DDBJ databases">
        <title>Adaptive evolution of stress response genes in parasites aligns with host niche diversity.</title>
        <authorList>
            <person name="Hahn C."/>
            <person name="Resl P."/>
        </authorList>
    </citation>
    <scope>NUCLEOTIDE SEQUENCE [LARGE SCALE GENOMIC DNA]</scope>
    <source>
        <strain evidence="1">EGGRZ-B1_66</strain>
        <tissue evidence="1">Body</tissue>
    </source>
</reference>
<comment type="caution">
    <text evidence="1">The sequence shown here is derived from an EMBL/GenBank/DDBJ whole genome shotgun (WGS) entry which is preliminary data.</text>
</comment>
<name>A0ABD2PK34_9PLAT</name>
<organism evidence="1 2">
    <name type="scientific">Cichlidogyrus casuarinus</name>
    <dbReference type="NCBI Taxonomy" id="1844966"/>
    <lineage>
        <taxon>Eukaryota</taxon>
        <taxon>Metazoa</taxon>
        <taxon>Spiralia</taxon>
        <taxon>Lophotrochozoa</taxon>
        <taxon>Platyhelminthes</taxon>
        <taxon>Monogenea</taxon>
        <taxon>Monopisthocotylea</taxon>
        <taxon>Dactylogyridea</taxon>
        <taxon>Ancyrocephalidae</taxon>
        <taxon>Cichlidogyrus</taxon>
    </lineage>
</organism>
<dbReference type="AlphaFoldDB" id="A0ABD2PK34"/>
<keyword evidence="2" id="KW-1185">Reference proteome</keyword>
<protein>
    <recommendedName>
        <fullName evidence="3">RRM domain-containing protein</fullName>
    </recommendedName>
</protein>
<dbReference type="SUPFAM" id="SSF54928">
    <property type="entry name" value="RNA-binding domain, RBD"/>
    <property type="match status" value="1"/>
</dbReference>
<proteinExistence type="predicted"/>
<evidence type="ECO:0000313" key="1">
    <source>
        <dbReference type="EMBL" id="KAL3307569.1"/>
    </source>
</evidence>
<evidence type="ECO:0008006" key="3">
    <source>
        <dbReference type="Google" id="ProtNLM"/>
    </source>
</evidence>
<dbReference type="Proteomes" id="UP001626550">
    <property type="component" value="Unassembled WGS sequence"/>
</dbReference>